<dbReference type="OrthoDB" id="4500473at2759"/>
<proteinExistence type="predicted"/>
<comment type="caution">
    <text evidence="1">The sequence shown here is derived from an EMBL/GenBank/DDBJ whole genome shotgun (WGS) entry which is preliminary data.</text>
</comment>
<reference evidence="1" key="2">
    <citation type="submission" date="2020-10" db="EMBL/GenBank/DDBJ databases">
        <authorList>
            <person name="Peck L.D."/>
            <person name="Nowell R.W."/>
            <person name="Flood J."/>
            <person name="Ryan M.J."/>
            <person name="Barraclough T.G."/>
        </authorList>
    </citation>
    <scope>NUCLEOTIDE SEQUENCE</scope>
    <source>
        <strain evidence="1">IMI 127659i</strain>
    </source>
</reference>
<dbReference type="AlphaFoldDB" id="A0A9P7I0R3"/>
<organism evidence="1 2">
    <name type="scientific">Fusarium xylarioides</name>
    <dbReference type="NCBI Taxonomy" id="221167"/>
    <lineage>
        <taxon>Eukaryota</taxon>
        <taxon>Fungi</taxon>
        <taxon>Dikarya</taxon>
        <taxon>Ascomycota</taxon>
        <taxon>Pezizomycotina</taxon>
        <taxon>Sordariomycetes</taxon>
        <taxon>Hypocreomycetidae</taxon>
        <taxon>Hypocreales</taxon>
        <taxon>Nectriaceae</taxon>
        <taxon>Fusarium</taxon>
        <taxon>Fusarium fujikuroi species complex</taxon>
    </lineage>
</organism>
<evidence type="ECO:0000313" key="1">
    <source>
        <dbReference type="EMBL" id="KAG5771591.1"/>
    </source>
</evidence>
<gene>
    <name evidence="1" type="ORF">H9Q72_001897</name>
</gene>
<dbReference type="Proteomes" id="UP000750502">
    <property type="component" value="Unassembled WGS sequence"/>
</dbReference>
<dbReference type="EMBL" id="JADFTT010000035">
    <property type="protein sequence ID" value="KAG5771591.1"/>
    <property type="molecule type" value="Genomic_DNA"/>
</dbReference>
<keyword evidence="2" id="KW-1185">Reference proteome</keyword>
<protein>
    <submittedName>
        <fullName evidence="1">Uncharacterized protein</fullName>
    </submittedName>
</protein>
<sequence length="288" mass="31749">MNFGRNTTPNLGKQTPTYHLAPDFTTRPFPKGPFQLGTLVDSLDKYFPINQGADNHVPIPEGQCYSDKKKDVSVSIRKSVGGQGSILARVLDRSIGGNADLKGQRHDNDVYKIDTLENTYFFPSPGYYPKCLQLESVKIFHDMTNYRKPMYLITGLKIAYGATISTERGRQIEGNAAGPVDLQLGVQAGVSSDSEVVSSFSEPADFVLAIRVQKIYHKRAFLVGAPTLAAKGAVKGAVLVDDDPEIKEEEVDEINYKIGDMDDEDMKNLTLVKDDDEDEAWVLPSQLA</sequence>
<name>A0A9P7I0R3_9HYPO</name>
<accession>A0A9P7I0R3</accession>
<reference evidence="1" key="1">
    <citation type="journal article" date="2020" name="bioRxiv">
        <title>Historical genomics reveals the evolutionary mechanisms behind multiple outbreaks of the host-specific coffee wilt pathogen Fusarium xylarioides.</title>
        <authorList>
            <person name="Peck D."/>
            <person name="Nowell R.W."/>
            <person name="Flood J."/>
            <person name="Ryan M.J."/>
            <person name="Barraclough T.G."/>
        </authorList>
    </citation>
    <scope>NUCLEOTIDE SEQUENCE</scope>
    <source>
        <strain evidence="1">IMI 127659i</strain>
    </source>
</reference>
<evidence type="ECO:0000313" key="2">
    <source>
        <dbReference type="Proteomes" id="UP000750502"/>
    </source>
</evidence>